<dbReference type="GeneTree" id="ENSGT00530000068230"/>
<evidence type="ECO:0000313" key="2">
    <source>
        <dbReference type="Ensembl" id="ENSCSAVP00000009379.1"/>
    </source>
</evidence>
<reference evidence="2" key="2">
    <citation type="submission" date="2025-08" db="UniProtKB">
        <authorList>
            <consortium name="Ensembl"/>
        </authorList>
    </citation>
    <scope>IDENTIFICATION</scope>
</reference>
<protein>
    <recommendedName>
        <fullName evidence="1">DOMON domain-containing protein</fullName>
    </recommendedName>
</protein>
<dbReference type="HOGENOM" id="CLU_1626463_0_0_1"/>
<dbReference type="AlphaFoldDB" id="H2YVL8"/>
<dbReference type="PROSITE" id="PS50836">
    <property type="entry name" value="DOMON"/>
    <property type="match status" value="1"/>
</dbReference>
<proteinExistence type="predicted"/>
<keyword evidence="3" id="KW-1185">Reference proteome</keyword>
<dbReference type="InterPro" id="IPR005018">
    <property type="entry name" value="DOMON_domain"/>
</dbReference>
<evidence type="ECO:0000313" key="3">
    <source>
        <dbReference type="Proteomes" id="UP000007875"/>
    </source>
</evidence>
<reference evidence="3" key="1">
    <citation type="submission" date="2003-08" db="EMBL/GenBank/DDBJ databases">
        <authorList>
            <person name="Birren B."/>
            <person name="Nusbaum C."/>
            <person name="Abebe A."/>
            <person name="Abouelleil A."/>
            <person name="Adekoya E."/>
            <person name="Ait-zahra M."/>
            <person name="Allen N."/>
            <person name="Allen T."/>
            <person name="An P."/>
            <person name="Anderson M."/>
            <person name="Anderson S."/>
            <person name="Arachchi H."/>
            <person name="Armbruster J."/>
            <person name="Bachantsang P."/>
            <person name="Baldwin J."/>
            <person name="Barry A."/>
            <person name="Bayul T."/>
            <person name="Blitshsteyn B."/>
            <person name="Bloom T."/>
            <person name="Blye J."/>
            <person name="Boguslavskiy L."/>
            <person name="Borowsky M."/>
            <person name="Boukhgalter B."/>
            <person name="Brunache A."/>
            <person name="Butler J."/>
            <person name="Calixte N."/>
            <person name="Calvo S."/>
            <person name="Camarata J."/>
            <person name="Campo K."/>
            <person name="Chang J."/>
            <person name="Cheshatsang Y."/>
            <person name="Citroen M."/>
            <person name="Collymore A."/>
            <person name="Considine T."/>
            <person name="Cook A."/>
            <person name="Cooke P."/>
            <person name="Corum B."/>
            <person name="Cuomo C."/>
            <person name="David R."/>
            <person name="Dawoe T."/>
            <person name="Degray S."/>
            <person name="Dodge S."/>
            <person name="Dooley K."/>
            <person name="Dorje P."/>
            <person name="Dorjee K."/>
            <person name="Dorris L."/>
            <person name="Duffey N."/>
            <person name="Dupes A."/>
            <person name="Elkins T."/>
            <person name="Engels R."/>
            <person name="Erickson J."/>
            <person name="Farina A."/>
            <person name="Faro S."/>
            <person name="Ferreira P."/>
            <person name="Fischer H."/>
            <person name="Fitzgerald M."/>
            <person name="Foley K."/>
            <person name="Gage D."/>
            <person name="Galagan J."/>
            <person name="Gearin G."/>
            <person name="Gnerre S."/>
            <person name="Gnirke A."/>
            <person name="Goyette A."/>
            <person name="Graham J."/>
            <person name="Grandbois E."/>
            <person name="Gyaltsen K."/>
            <person name="Hafez N."/>
            <person name="Hagopian D."/>
            <person name="Hagos B."/>
            <person name="Hall J."/>
            <person name="Hatcher B."/>
            <person name="Heller A."/>
            <person name="Higgins H."/>
            <person name="Honan T."/>
            <person name="Horn A."/>
            <person name="Houde N."/>
            <person name="Hughes L."/>
            <person name="Hulme W."/>
            <person name="Husby E."/>
            <person name="Iliev I."/>
            <person name="Jaffe D."/>
            <person name="Jones C."/>
            <person name="Kamal M."/>
            <person name="Kamat A."/>
            <person name="Kamvysselis M."/>
            <person name="Karlsson E."/>
            <person name="Kells C."/>
            <person name="Kieu A."/>
            <person name="Kisner P."/>
            <person name="Kodira C."/>
            <person name="Kulbokas E."/>
            <person name="Labutti K."/>
            <person name="Lama D."/>
            <person name="Landers T."/>
            <person name="Leger J."/>
            <person name="Levine S."/>
            <person name="Lewis D."/>
            <person name="Lewis T."/>
            <person name="Lindblad-toh K."/>
            <person name="Liu X."/>
            <person name="Lokyitsang T."/>
            <person name="Lokyitsang Y."/>
            <person name="Lucien O."/>
            <person name="Lui A."/>
            <person name="Ma L.J."/>
            <person name="Mabbitt R."/>
            <person name="Macdonald J."/>
            <person name="Maclean C."/>
            <person name="Major J."/>
            <person name="Manning J."/>
            <person name="Marabella R."/>
            <person name="Maru K."/>
            <person name="Matthews C."/>
            <person name="Mauceli E."/>
            <person name="Mccarthy M."/>
            <person name="Mcdonough S."/>
            <person name="Mcghee T."/>
            <person name="Meldrim J."/>
            <person name="Meneus L."/>
            <person name="Mesirov J."/>
            <person name="Mihalev A."/>
            <person name="Mihova T."/>
            <person name="Mikkelsen T."/>
            <person name="Mlenga V."/>
            <person name="Moru K."/>
            <person name="Mozes J."/>
            <person name="Mulrain L."/>
            <person name="Munson G."/>
            <person name="Naylor J."/>
            <person name="Newes C."/>
            <person name="Nguyen C."/>
            <person name="Nguyen N."/>
            <person name="Nguyen T."/>
            <person name="Nicol R."/>
            <person name="Nielsen C."/>
            <person name="Nizzari M."/>
            <person name="Norbu C."/>
            <person name="Norbu N."/>
            <person name="O'donnell P."/>
            <person name="Okoawo O."/>
            <person name="O'leary S."/>
            <person name="Omotosho B."/>
            <person name="O'neill K."/>
            <person name="Osman S."/>
            <person name="Parker S."/>
            <person name="Perrin D."/>
            <person name="Phunkhang P."/>
            <person name="Piqani B."/>
            <person name="Purcell S."/>
            <person name="Rachupka T."/>
            <person name="Ramasamy U."/>
            <person name="Rameau R."/>
            <person name="Ray V."/>
            <person name="Raymond C."/>
            <person name="Retta R."/>
            <person name="Richardson S."/>
            <person name="Rise C."/>
            <person name="Rodriguez J."/>
            <person name="Rogers J."/>
            <person name="Rogov P."/>
            <person name="Rutman M."/>
            <person name="Schupbach R."/>
            <person name="Seaman C."/>
            <person name="Settipalli S."/>
            <person name="Sharpe T."/>
            <person name="Sheridan J."/>
            <person name="Sherpa N."/>
            <person name="Shi J."/>
            <person name="Smirnov S."/>
            <person name="Smith C."/>
            <person name="Sougnez C."/>
            <person name="Spencer B."/>
            <person name="Stalker J."/>
            <person name="Stange-thomann N."/>
            <person name="Stavropoulos S."/>
            <person name="Stetson K."/>
            <person name="Stone C."/>
            <person name="Stone S."/>
            <person name="Stubbs M."/>
            <person name="Talamas J."/>
            <person name="Tchuinga P."/>
            <person name="Tenzing P."/>
            <person name="Tesfaye S."/>
            <person name="Theodore J."/>
            <person name="Thoulutsang Y."/>
            <person name="Topham K."/>
            <person name="Towey S."/>
            <person name="Tsamla T."/>
            <person name="Tsomo N."/>
            <person name="Vallee D."/>
            <person name="Vassiliev H."/>
            <person name="Venkataraman V."/>
            <person name="Vinson J."/>
            <person name="Vo A."/>
            <person name="Wade C."/>
            <person name="Wang S."/>
            <person name="Wangchuk T."/>
            <person name="Wangdi T."/>
            <person name="Whittaker C."/>
            <person name="Wilkinson J."/>
            <person name="Wu Y."/>
            <person name="Wyman D."/>
            <person name="Yadav S."/>
            <person name="Yang S."/>
            <person name="Yang X."/>
            <person name="Yeager S."/>
            <person name="Yee E."/>
            <person name="Young G."/>
            <person name="Zainoun J."/>
            <person name="Zembeck L."/>
            <person name="Zimmer A."/>
            <person name="Zody M."/>
            <person name="Lander E."/>
        </authorList>
    </citation>
    <scope>NUCLEOTIDE SEQUENCE [LARGE SCALE GENOMIC DNA]</scope>
</reference>
<name>H2YVL8_CIOSA</name>
<evidence type="ECO:0000259" key="1">
    <source>
        <dbReference type="PROSITE" id="PS50836"/>
    </source>
</evidence>
<feature type="domain" description="DOMON" evidence="1">
    <location>
        <begin position="1"/>
        <end position="97"/>
    </location>
</feature>
<accession>H2YVL8</accession>
<organism evidence="2 3">
    <name type="scientific">Ciona savignyi</name>
    <name type="common">Pacific transparent sea squirt</name>
    <dbReference type="NCBI Taxonomy" id="51511"/>
    <lineage>
        <taxon>Eukaryota</taxon>
        <taxon>Metazoa</taxon>
        <taxon>Chordata</taxon>
        <taxon>Tunicata</taxon>
        <taxon>Ascidiacea</taxon>
        <taxon>Phlebobranchia</taxon>
        <taxon>Cionidae</taxon>
        <taxon>Ciona</taxon>
    </lineage>
</organism>
<reference evidence="2" key="3">
    <citation type="submission" date="2025-09" db="UniProtKB">
        <authorList>
            <consortium name="Ensembl"/>
        </authorList>
    </citation>
    <scope>IDENTIFICATION</scope>
</reference>
<dbReference type="InParanoid" id="H2YVL8"/>
<sequence>MAISRDNLMGDDDCYICLLQKSTGGRMLKFKSTYLPKRQPPIEIAKTARYQYKSKLANGIMTCSFVRPYDVGIMNINGTMANWNLNQNKFHLIFAKGEVNNTTIVYHNANRDVTRIPINFTDPSLGLGPAENITTTTPVTSKGKITLPTISLISISVLLCLTV</sequence>
<dbReference type="OMA" id="NTTIVYH"/>
<dbReference type="Proteomes" id="UP000007875">
    <property type="component" value="Unassembled WGS sequence"/>
</dbReference>
<dbReference type="Ensembl" id="ENSCSAVT00000009496.1">
    <property type="protein sequence ID" value="ENSCSAVP00000009379.1"/>
    <property type="gene ID" value="ENSCSAVG00000005529.1"/>
</dbReference>